<dbReference type="AlphaFoldDB" id="A0AAD8L8V6"/>
<comment type="subunit">
    <text evidence="2 4">Homodimer.</text>
</comment>
<dbReference type="Gene3D" id="2.40.480.10">
    <property type="entry name" value="Allene oxide cyclase-like"/>
    <property type="match status" value="1"/>
</dbReference>
<keyword evidence="4" id="KW-0732">Signal</keyword>
<dbReference type="EMBL" id="JAUHHV010000001">
    <property type="protein sequence ID" value="KAK1435203.1"/>
    <property type="molecule type" value="Genomic_DNA"/>
</dbReference>
<keyword evidence="4" id="KW-0052">Apoplast</keyword>
<gene>
    <name evidence="5" type="ORF">QVD17_00964</name>
</gene>
<dbReference type="GO" id="GO:0048046">
    <property type="term" value="C:apoplast"/>
    <property type="evidence" value="ECO:0007669"/>
    <property type="project" value="UniProtKB-SubCell"/>
</dbReference>
<evidence type="ECO:0000313" key="6">
    <source>
        <dbReference type="Proteomes" id="UP001229421"/>
    </source>
</evidence>
<sequence length="191" mass="21255">MANLFSILTLSLLIISLTSPATGTFWKTKTVKSRSLKLKTAKLTRFQFYWHDIQSGSNPTSINIVKPVAASRMNASTGFGVVNMIDDPLTFKPENGSKMLGRAQGFYGMVSQEEYVLLMGMTFVFTVGRYSGSTLTVLGRNAVFQKVREMPVIGGTGLFRFARGYVQLTTHSVNMQTRDAIVRYNVCVLHY</sequence>
<organism evidence="5 6">
    <name type="scientific">Tagetes erecta</name>
    <name type="common">African marigold</name>
    <dbReference type="NCBI Taxonomy" id="13708"/>
    <lineage>
        <taxon>Eukaryota</taxon>
        <taxon>Viridiplantae</taxon>
        <taxon>Streptophyta</taxon>
        <taxon>Embryophyta</taxon>
        <taxon>Tracheophyta</taxon>
        <taxon>Spermatophyta</taxon>
        <taxon>Magnoliopsida</taxon>
        <taxon>eudicotyledons</taxon>
        <taxon>Gunneridae</taxon>
        <taxon>Pentapetalae</taxon>
        <taxon>asterids</taxon>
        <taxon>campanulids</taxon>
        <taxon>Asterales</taxon>
        <taxon>Asteraceae</taxon>
        <taxon>Asteroideae</taxon>
        <taxon>Heliantheae alliance</taxon>
        <taxon>Tageteae</taxon>
        <taxon>Tagetes</taxon>
    </lineage>
</organism>
<evidence type="ECO:0000313" key="5">
    <source>
        <dbReference type="EMBL" id="KAK1435203.1"/>
    </source>
</evidence>
<dbReference type="Proteomes" id="UP001229421">
    <property type="component" value="Unassembled WGS sequence"/>
</dbReference>
<proteinExistence type="inferred from homology"/>
<dbReference type="Pfam" id="PF03018">
    <property type="entry name" value="Dirigent"/>
    <property type="match status" value="1"/>
</dbReference>
<dbReference type="InterPro" id="IPR044859">
    <property type="entry name" value="Allene_oxi_cyc_Dirigent"/>
</dbReference>
<dbReference type="GO" id="GO:0009699">
    <property type="term" value="P:phenylpropanoid biosynthetic process"/>
    <property type="evidence" value="ECO:0007669"/>
    <property type="project" value="UniProtKB-ARBA"/>
</dbReference>
<comment type="similarity">
    <text evidence="1 4">Belongs to the plant dirigent protein family.</text>
</comment>
<evidence type="ECO:0000256" key="3">
    <source>
        <dbReference type="ARBA" id="ARBA00022525"/>
    </source>
</evidence>
<evidence type="ECO:0000256" key="4">
    <source>
        <dbReference type="RuleBase" id="RU363099"/>
    </source>
</evidence>
<accession>A0AAD8L8V6</accession>
<comment type="function">
    <text evidence="4">Dirigent proteins impart stereoselectivity on the phenoxy radical-coupling reaction, yielding optically active lignans from two molecules of coniferyl alcohol in the biosynthesis of lignans, flavonolignans, and alkaloids and thus plays a central role in plant secondary metabolism.</text>
</comment>
<reference evidence="5" key="1">
    <citation type="journal article" date="2023" name="bioRxiv">
        <title>Improved chromosome-level genome assembly for marigold (Tagetes erecta).</title>
        <authorList>
            <person name="Jiang F."/>
            <person name="Yuan L."/>
            <person name="Wang S."/>
            <person name="Wang H."/>
            <person name="Xu D."/>
            <person name="Wang A."/>
            <person name="Fan W."/>
        </authorList>
    </citation>
    <scope>NUCLEOTIDE SEQUENCE</scope>
    <source>
        <strain evidence="5">WSJ</strain>
        <tissue evidence="5">Leaf</tissue>
    </source>
</reference>
<protein>
    <recommendedName>
        <fullName evidence="4">Dirigent protein</fullName>
    </recommendedName>
</protein>
<feature type="chain" id="PRO_5041782503" description="Dirigent protein" evidence="4">
    <location>
        <begin position="24"/>
        <end position="191"/>
    </location>
</feature>
<keyword evidence="6" id="KW-1185">Reference proteome</keyword>
<keyword evidence="3 4" id="KW-0964">Secreted</keyword>
<comment type="subcellular location">
    <subcellularLocation>
        <location evidence="4">Secreted</location>
        <location evidence="4">Extracellular space</location>
        <location evidence="4">Apoplast</location>
    </subcellularLocation>
</comment>
<dbReference type="PANTHER" id="PTHR21495">
    <property type="entry name" value="NUCLEOPORIN-RELATED"/>
    <property type="match status" value="1"/>
</dbReference>
<name>A0AAD8L8V6_TARER</name>
<evidence type="ECO:0000256" key="2">
    <source>
        <dbReference type="ARBA" id="ARBA00011738"/>
    </source>
</evidence>
<dbReference type="InterPro" id="IPR004265">
    <property type="entry name" value="Dirigent"/>
</dbReference>
<feature type="signal peptide" evidence="4">
    <location>
        <begin position="1"/>
        <end position="23"/>
    </location>
</feature>
<evidence type="ECO:0000256" key="1">
    <source>
        <dbReference type="ARBA" id="ARBA00010746"/>
    </source>
</evidence>
<comment type="caution">
    <text evidence="5">The sequence shown here is derived from an EMBL/GenBank/DDBJ whole genome shotgun (WGS) entry which is preliminary data.</text>
</comment>